<dbReference type="Gene3D" id="3.30.160.60">
    <property type="entry name" value="Classic Zinc Finger"/>
    <property type="match status" value="5"/>
</dbReference>
<dbReference type="InterPro" id="IPR036236">
    <property type="entry name" value="Znf_C2H2_sf"/>
</dbReference>
<feature type="compositionally biased region" description="Pro residues" evidence="6">
    <location>
        <begin position="8"/>
        <end position="18"/>
    </location>
</feature>
<dbReference type="STRING" id="857340.A0A086STU5"/>
<feature type="region of interest" description="Disordered" evidence="6">
    <location>
        <begin position="208"/>
        <end position="239"/>
    </location>
</feature>
<keyword evidence="7" id="KW-1133">Transmembrane helix</keyword>
<evidence type="ECO:0000256" key="6">
    <source>
        <dbReference type="SAM" id="MobiDB-lite"/>
    </source>
</evidence>
<organism evidence="10 11">
    <name type="scientific">Hapsidospora chrysogenum (strain ATCC 11550 / CBS 779.69 / DSM 880 / IAM 14645 / JCM 23072 / IMI 49137)</name>
    <name type="common">Acremonium chrysogenum</name>
    <dbReference type="NCBI Taxonomy" id="857340"/>
    <lineage>
        <taxon>Eukaryota</taxon>
        <taxon>Fungi</taxon>
        <taxon>Dikarya</taxon>
        <taxon>Ascomycota</taxon>
        <taxon>Pezizomycotina</taxon>
        <taxon>Sordariomycetes</taxon>
        <taxon>Hypocreomycetidae</taxon>
        <taxon>Hypocreales</taxon>
        <taxon>Bionectriaceae</taxon>
        <taxon>Hapsidospora</taxon>
    </lineage>
</organism>
<evidence type="ECO:0000256" key="2">
    <source>
        <dbReference type="ARBA" id="ARBA00022737"/>
    </source>
</evidence>
<dbReference type="Pfam" id="PF00096">
    <property type="entry name" value="zf-C2H2"/>
    <property type="match status" value="3"/>
</dbReference>
<dbReference type="AlphaFoldDB" id="A0A086STU5"/>
<gene>
    <name evidence="10" type="ORF">ACRE_087830</name>
</gene>
<feature type="transmembrane region" description="Helical" evidence="7">
    <location>
        <begin position="75"/>
        <end position="95"/>
    </location>
</feature>
<dbReference type="OrthoDB" id="5245608at2759"/>
<dbReference type="PROSITE" id="PS00028">
    <property type="entry name" value="ZINC_FINGER_C2H2_1"/>
    <property type="match status" value="7"/>
</dbReference>
<dbReference type="SMART" id="SM00355">
    <property type="entry name" value="ZnF_C2H2"/>
    <property type="match status" value="7"/>
</dbReference>
<keyword evidence="2" id="KW-0677">Repeat</keyword>
<feature type="domain" description="C2H2-type" evidence="8">
    <location>
        <begin position="965"/>
        <end position="995"/>
    </location>
</feature>
<protein>
    <submittedName>
        <fullName evidence="10">Zinc finger protein-like protein</fullName>
    </submittedName>
</protein>
<feature type="domain" description="Ig-like" evidence="9">
    <location>
        <begin position="875"/>
        <end position="989"/>
    </location>
</feature>
<keyword evidence="7" id="KW-0812">Transmembrane</keyword>
<dbReference type="PANTHER" id="PTHR24408">
    <property type="entry name" value="ZINC FINGER PROTEIN"/>
    <property type="match status" value="1"/>
</dbReference>
<dbReference type="FunFam" id="3.30.160.60:FF:000446">
    <property type="entry name" value="Zinc finger protein"/>
    <property type="match status" value="1"/>
</dbReference>
<dbReference type="SUPFAM" id="SSF57667">
    <property type="entry name" value="beta-beta-alpha zinc fingers"/>
    <property type="match status" value="4"/>
</dbReference>
<name>A0A086STU5_HAPC1</name>
<dbReference type="InterPro" id="IPR007110">
    <property type="entry name" value="Ig-like_dom"/>
</dbReference>
<evidence type="ECO:0000256" key="1">
    <source>
        <dbReference type="ARBA" id="ARBA00022723"/>
    </source>
</evidence>
<dbReference type="GO" id="GO:0008270">
    <property type="term" value="F:zinc ion binding"/>
    <property type="evidence" value="ECO:0007669"/>
    <property type="project" value="UniProtKB-KW"/>
</dbReference>
<dbReference type="FunFam" id="3.30.160.60:FF:000125">
    <property type="entry name" value="Putative zinc finger protein 143"/>
    <property type="match status" value="2"/>
</dbReference>
<feature type="domain" description="C2H2-type" evidence="8">
    <location>
        <begin position="847"/>
        <end position="875"/>
    </location>
</feature>
<evidence type="ECO:0000256" key="7">
    <source>
        <dbReference type="SAM" id="Phobius"/>
    </source>
</evidence>
<evidence type="ECO:0000313" key="11">
    <source>
        <dbReference type="Proteomes" id="UP000029964"/>
    </source>
</evidence>
<evidence type="ECO:0000256" key="3">
    <source>
        <dbReference type="ARBA" id="ARBA00022771"/>
    </source>
</evidence>
<keyword evidence="7" id="KW-0472">Membrane</keyword>
<keyword evidence="11" id="KW-1185">Reference proteome</keyword>
<dbReference type="Proteomes" id="UP000029964">
    <property type="component" value="Unassembled WGS sequence"/>
</dbReference>
<feature type="region of interest" description="Disordered" evidence="6">
    <location>
        <begin position="1"/>
        <end position="47"/>
    </location>
</feature>
<evidence type="ECO:0000313" key="10">
    <source>
        <dbReference type="EMBL" id="KFH40527.1"/>
    </source>
</evidence>
<evidence type="ECO:0000259" key="9">
    <source>
        <dbReference type="PROSITE" id="PS50835"/>
    </source>
</evidence>
<feature type="domain" description="C2H2-type" evidence="8">
    <location>
        <begin position="937"/>
        <end position="964"/>
    </location>
</feature>
<feature type="domain" description="C2H2-type" evidence="8">
    <location>
        <begin position="996"/>
        <end position="1022"/>
    </location>
</feature>
<reference evidence="11" key="1">
    <citation type="journal article" date="2014" name="Genome Announc.">
        <title>Genome sequence and annotation of Acremonium chrysogenum, producer of the beta-lactam antibiotic cephalosporin C.</title>
        <authorList>
            <person name="Terfehr D."/>
            <person name="Dahlmann T.A."/>
            <person name="Specht T."/>
            <person name="Zadra I."/>
            <person name="Kuernsteiner H."/>
            <person name="Kueck U."/>
        </authorList>
    </citation>
    <scope>NUCLEOTIDE SEQUENCE [LARGE SCALE GENOMIC DNA]</scope>
    <source>
        <strain evidence="11">ATCC 11550 / CBS 779.69 / DSM 880 / IAM 14645 / JCM 23072 / IMI 49137</strain>
    </source>
</reference>
<evidence type="ECO:0000256" key="4">
    <source>
        <dbReference type="ARBA" id="ARBA00022833"/>
    </source>
</evidence>
<dbReference type="PANTHER" id="PTHR24408:SF34">
    <property type="entry name" value="ZINC FINGER PROTEIN 672-RELATED"/>
    <property type="match status" value="1"/>
</dbReference>
<keyword evidence="1" id="KW-0479">Metal-binding</keyword>
<feature type="domain" description="C2H2-type" evidence="8">
    <location>
        <begin position="876"/>
        <end position="905"/>
    </location>
</feature>
<feature type="domain" description="C2H2-type" evidence="8">
    <location>
        <begin position="906"/>
        <end position="936"/>
    </location>
</feature>
<accession>A0A086STU5</accession>
<dbReference type="HOGENOM" id="CLU_295764_0_0_1"/>
<proteinExistence type="predicted"/>
<dbReference type="GO" id="GO:0000981">
    <property type="term" value="F:DNA-binding transcription factor activity, RNA polymerase II-specific"/>
    <property type="evidence" value="ECO:0007669"/>
    <property type="project" value="UniProtKB-ARBA"/>
</dbReference>
<dbReference type="PROSITE" id="PS50835">
    <property type="entry name" value="IG_LIKE"/>
    <property type="match status" value="1"/>
</dbReference>
<dbReference type="GO" id="GO:0005634">
    <property type="term" value="C:nucleus"/>
    <property type="evidence" value="ECO:0007669"/>
    <property type="project" value="TreeGrafter"/>
</dbReference>
<keyword evidence="3 5" id="KW-0863">Zinc-finger</keyword>
<feature type="domain" description="C2H2-type" evidence="8">
    <location>
        <begin position="796"/>
        <end position="819"/>
    </location>
</feature>
<dbReference type="EMBL" id="JPKY01000192">
    <property type="protein sequence ID" value="KFH40527.1"/>
    <property type="molecule type" value="Genomic_DNA"/>
</dbReference>
<dbReference type="FunFam" id="3.30.160.60:FF:000072">
    <property type="entry name" value="zinc finger protein 143 isoform X1"/>
    <property type="match status" value="1"/>
</dbReference>
<feature type="compositionally biased region" description="Basic residues" evidence="6">
    <location>
        <begin position="217"/>
        <end position="229"/>
    </location>
</feature>
<dbReference type="PROSITE" id="PS50157">
    <property type="entry name" value="ZINC_FINGER_C2H2_2"/>
    <property type="match status" value="7"/>
</dbReference>
<evidence type="ECO:0000256" key="5">
    <source>
        <dbReference type="PROSITE-ProRule" id="PRU00042"/>
    </source>
</evidence>
<keyword evidence="4" id="KW-0862">Zinc</keyword>
<feature type="region of interest" description="Disordered" evidence="6">
    <location>
        <begin position="155"/>
        <end position="192"/>
    </location>
</feature>
<evidence type="ECO:0000259" key="8">
    <source>
        <dbReference type="PROSITE" id="PS50157"/>
    </source>
</evidence>
<sequence>MIASTATAPPPPPPPGGPGFPRQPDDRPDAPDEPALSPPLFRTQPGHTCAHRERLNIERRHRVERTRRTRALSNAIHFSGQAAMLAVLLAFFLLPPVQLSLLMPLLLLVLVIMMTTSFMEHNLDLYNPYGSYEIAKEALEEPGLVQTEAPSLRAYKTPYVPRPRDTPLTPLPTLGVAPIDQPSSRRTSEHLVARPPLSYLSVNVFDSSDTNAEQRTKSRKRAQRPKKSPVKVPGDDMASHDIAGDDIAGDDTDLPVLALVDDEETAIPGLAGDETASPSNKTPHAVLYKDKNGLIRVGPQPLQVLQRPVWFAPSKRVHTRIHRALFDLSDHKFSEMDSTILQTCFSSVEHELRGSLENVANDYVKGYDDYTGTMMRWDNGPEAASIEGIYPFVVSAGQLGYHFSPNVGMIPSALNWTKGRHPPVVLPLLAQWLVVHDTDEYSFTTKKARWSWIFNALTNAGPMRKEFGLVLPHDKKRDLWLQWTTEKQRAVLHTLRTGIKGPELDQAFQDISQLFVPRQHRGAGAIDWDNVYDELVRVAGHHGCPYREFEYCFTIPASGDRGRVFYPFHVLSMPQAKAMGWNWAHIMCFCRDALKRLRGQCNRHAEAQGLGEANMDEVKLMYWMAAHFAQEFRSVKRKYPTADLEQIRFYILDRWGLPIIPWVYHACKASLCKKQDHGIAMKFGLLPHDKFDPVAHFDMSCSTITIDSQATNMAMFNYPTHSWDSIRQLIAMVPLHHPFWRVHQSLGTTDWCFDTNRDESIGVVPLPPVISPNMSMTLAPIDLWISGDGSMGSAKFICHLCGKHFAAAGRLVHHCRTQHRPIGAPDTSTTDDGLDDYSREFWDSRRFECRECSKAFRTPEDRYCHEKRVHSDERPYVCDEDGCGMRFKTSSVLTVHKTYHFDERLFACRIEGCEKTFQNQNTRWRHEKEVHSDERKHVCNLCNKAFTSAGALNVHRKTHFDERPYECDIDGCGKTFKTSSGLSAHKKVTHSDERPYKCDAEGCGKSFKIATHLRKHRRTHDQ</sequence>
<dbReference type="InterPro" id="IPR013087">
    <property type="entry name" value="Znf_C2H2_type"/>
</dbReference>
<dbReference type="GO" id="GO:0000978">
    <property type="term" value="F:RNA polymerase II cis-regulatory region sequence-specific DNA binding"/>
    <property type="evidence" value="ECO:0007669"/>
    <property type="project" value="UniProtKB-ARBA"/>
</dbReference>
<comment type="caution">
    <text evidence="10">The sequence shown here is derived from an EMBL/GenBank/DDBJ whole genome shotgun (WGS) entry which is preliminary data.</text>
</comment>